<sequence>MGHTTTAAEKLNARQLFRARRREMSDEERHHSAAGLGQQVRQWLQASPGPHDGLIAAYLSVDPEPGTTDLLAGLVRDGYDVVVPICEPGYQLSWCRWSADVELRRSPRAPLLEPVGQRFSFSELLDRHGAPSLLLVPGLAVDHTGTRLGQGGGYYDRFLARIRTAVPDLSAAAYLYEHELLPKRSLPRTDLDMPLGGAFTPSAFHRLSPAT</sequence>
<evidence type="ECO:0000313" key="5">
    <source>
        <dbReference type="EMBL" id="MFD1845303.1"/>
    </source>
</evidence>
<evidence type="ECO:0000256" key="1">
    <source>
        <dbReference type="ARBA" id="ARBA00010638"/>
    </source>
</evidence>
<keyword evidence="4" id="KW-0479">Metal-binding</keyword>
<dbReference type="PANTHER" id="PTHR23407">
    <property type="entry name" value="ATPASE INHIBITOR/5-FORMYLTETRAHYDROFOLATE CYCLO-LIGASE"/>
    <property type="match status" value="1"/>
</dbReference>
<evidence type="ECO:0000256" key="2">
    <source>
        <dbReference type="ARBA" id="ARBA00022741"/>
    </source>
</evidence>
<keyword evidence="2 4" id="KW-0547">Nucleotide-binding</keyword>
<dbReference type="Pfam" id="PF01812">
    <property type="entry name" value="5-FTHF_cyc-lig"/>
    <property type="match status" value="1"/>
</dbReference>
<reference evidence="6" key="1">
    <citation type="journal article" date="2019" name="Int. J. Syst. Evol. Microbiol.">
        <title>The Global Catalogue of Microorganisms (GCM) 10K type strain sequencing project: providing services to taxonomists for standard genome sequencing and annotation.</title>
        <authorList>
            <consortium name="The Broad Institute Genomics Platform"/>
            <consortium name="The Broad Institute Genome Sequencing Center for Infectious Disease"/>
            <person name="Wu L."/>
            <person name="Ma J."/>
        </authorList>
    </citation>
    <scope>NUCLEOTIDE SEQUENCE [LARGE SCALE GENOMIC DNA]</scope>
    <source>
        <strain evidence="6">JCM 11496</strain>
    </source>
</reference>
<keyword evidence="3 4" id="KW-0067">ATP-binding</keyword>
<dbReference type="Gene3D" id="3.40.50.10420">
    <property type="entry name" value="NagB/RpiA/CoA transferase-like"/>
    <property type="match status" value="1"/>
</dbReference>
<dbReference type="GO" id="GO:0030272">
    <property type="term" value="F:5-formyltetrahydrofolate cyclo-ligase activity"/>
    <property type="evidence" value="ECO:0007669"/>
    <property type="project" value="UniProtKB-EC"/>
</dbReference>
<evidence type="ECO:0000256" key="3">
    <source>
        <dbReference type="ARBA" id="ARBA00022840"/>
    </source>
</evidence>
<organism evidence="5 6">
    <name type="scientific">Arthrobacter flavus</name>
    <dbReference type="NCBI Taxonomy" id="95172"/>
    <lineage>
        <taxon>Bacteria</taxon>
        <taxon>Bacillati</taxon>
        <taxon>Actinomycetota</taxon>
        <taxon>Actinomycetes</taxon>
        <taxon>Micrococcales</taxon>
        <taxon>Micrococcaceae</taxon>
        <taxon>Arthrobacter</taxon>
    </lineage>
</organism>
<dbReference type="PANTHER" id="PTHR23407:SF1">
    <property type="entry name" value="5-FORMYLTETRAHYDROFOLATE CYCLO-LIGASE"/>
    <property type="match status" value="1"/>
</dbReference>
<dbReference type="InterPro" id="IPR002698">
    <property type="entry name" value="FTHF_cligase"/>
</dbReference>
<dbReference type="EMBL" id="JBHUGA010000004">
    <property type="protein sequence ID" value="MFD1845303.1"/>
    <property type="molecule type" value="Genomic_DNA"/>
</dbReference>
<dbReference type="Proteomes" id="UP001597307">
    <property type="component" value="Unassembled WGS sequence"/>
</dbReference>
<dbReference type="EC" id="6.3.3.2" evidence="4"/>
<dbReference type="InterPro" id="IPR024185">
    <property type="entry name" value="FTHF_cligase-like_sf"/>
</dbReference>
<keyword evidence="6" id="KW-1185">Reference proteome</keyword>
<dbReference type="NCBIfam" id="TIGR02727">
    <property type="entry name" value="MTHFS_bact"/>
    <property type="match status" value="1"/>
</dbReference>
<keyword evidence="5" id="KW-0436">Ligase</keyword>
<dbReference type="RefSeq" id="WP_343877357.1">
    <property type="nucleotide sequence ID" value="NZ_BAAAIJ010000004.1"/>
</dbReference>
<comment type="catalytic activity">
    <reaction evidence="4">
        <text>(6S)-5-formyl-5,6,7,8-tetrahydrofolate + ATP = (6R)-5,10-methenyltetrahydrofolate + ADP + phosphate</text>
        <dbReference type="Rhea" id="RHEA:10488"/>
        <dbReference type="ChEBI" id="CHEBI:30616"/>
        <dbReference type="ChEBI" id="CHEBI:43474"/>
        <dbReference type="ChEBI" id="CHEBI:57455"/>
        <dbReference type="ChEBI" id="CHEBI:57457"/>
        <dbReference type="ChEBI" id="CHEBI:456216"/>
        <dbReference type="EC" id="6.3.3.2"/>
    </reaction>
</comment>
<evidence type="ECO:0000256" key="4">
    <source>
        <dbReference type="RuleBase" id="RU361279"/>
    </source>
</evidence>
<accession>A0ABW4Q405</accession>
<dbReference type="PIRSF" id="PIRSF006806">
    <property type="entry name" value="FTHF_cligase"/>
    <property type="match status" value="1"/>
</dbReference>
<comment type="cofactor">
    <cofactor evidence="4">
        <name>Mg(2+)</name>
        <dbReference type="ChEBI" id="CHEBI:18420"/>
    </cofactor>
</comment>
<name>A0ABW4Q405_9MICC</name>
<keyword evidence="4" id="KW-0460">Magnesium</keyword>
<protein>
    <recommendedName>
        <fullName evidence="4">5-formyltetrahydrofolate cyclo-ligase</fullName>
        <ecNumber evidence="4">6.3.3.2</ecNumber>
    </recommendedName>
</protein>
<dbReference type="InterPro" id="IPR037171">
    <property type="entry name" value="NagB/RpiA_transferase-like"/>
</dbReference>
<comment type="similarity">
    <text evidence="1 4">Belongs to the 5-formyltetrahydrofolate cyclo-ligase family.</text>
</comment>
<comment type="caution">
    <text evidence="5">The sequence shown here is derived from an EMBL/GenBank/DDBJ whole genome shotgun (WGS) entry which is preliminary data.</text>
</comment>
<gene>
    <name evidence="5" type="ORF">ACFSFX_01660</name>
</gene>
<evidence type="ECO:0000313" key="6">
    <source>
        <dbReference type="Proteomes" id="UP001597307"/>
    </source>
</evidence>
<dbReference type="SUPFAM" id="SSF100950">
    <property type="entry name" value="NagB/RpiA/CoA transferase-like"/>
    <property type="match status" value="1"/>
</dbReference>
<proteinExistence type="inferred from homology"/>